<evidence type="ECO:0000256" key="2">
    <source>
        <dbReference type="SAM" id="SignalP"/>
    </source>
</evidence>
<protein>
    <submittedName>
        <fullName evidence="3">Uncharacterized protein</fullName>
    </submittedName>
</protein>
<proteinExistence type="predicted"/>
<feature type="region of interest" description="Disordered" evidence="1">
    <location>
        <begin position="117"/>
        <end position="160"/>
    </location>
</feature>
<dbReference type="EMBL" id="KQ964266">
    <property type="protein sequence ID" value="KXJ86787.1"/>
    <property type="molecule type" value="Genomic_DNA"/>
</dbReference>
<reference evidence="4" key="1">
    <citation type="submission" date="2016-02" db="EMBL/GenBank/DDBJ databases">
        <title>Draft genome sequence of Microdochium bolleyi, a fungal endophyte of beachgrass.</title>
        <authorList>
            <consortium name="DOE Joint Genome Institute"/>
            <person name="David A.S."/>
            <person name="May G."/>
            <person name="Haridas S."/>
            <person name="Lim J."/>
            <person name="Wang M."/>
            <person name="Labutti K."/>
            <person name="Lipzen A."/>
            <person name="Barry K."/>
            <person name="Grigoriev I.V."/>
        </authorList>
    </citation>
    <scope>NUCLEOTIDE SEQUENCE [LARGE SCALE GENOMIC DNA]</scope>
    <source>
        <strain evidence="4">J235TASD1</strain>
    </source>
</reference>
<feature type="compositionally biased region" description="Low complexity" evidence="1">
    <location>
        <begin position="142"/>
        <end position="158"/>
    </location>
</feature>
<evidence type="ECO:0000313" key="4">
    <source>
        <dbReference type="Proteomes" id="UP000070501"/>
    </source>
</evidence>
<organism evidence="3 4">
    <name type="scientific">Microdochium bolleyi</name>
    <dbReference type="NCBI Taxonomy" id="196109"/>
    <lineage>
        <taxon>Eukaryota</taxon>
        <taxon>Fungi</taxon>
        <taxon>Dikarya</taxon>
        <taxon>Ascomycota</taxon>
        <taxon>Pezizomycotina</taxon>
        <taxon>Sordariomycetes</taxon>
        <taxon>Xylariomycetidae</taxon>
        <taxon>Xylariales</taxon>
        <taxon>Microdochiaceae</taxon>
        <taxon>Microdochium</taxon>
    </lineage>
</organism>
<feature type="chain" id="PRO_5007292915" evidence="2">
    <location>
        <begin position="30"/>
        <end position="282"/>
    </location>
</feature>
<name>A0A136IPF3_9PEZI</name>
<dbReference type="InParanoid" id="A0A136IPF3"/>
<dbReference type="Proteomes" id="UP000070501">
    <property type="component" value="Unassembled WGS sequence"/>
</dbReference>
<keyword evidence="2" id="KW-0732">Signal</keyword>
<feature type="compositionally biased region" description="Basic and acidic residues" evidence="1">
    <location>
        <begin position="124"/>
        <end position="135"/>
    </location>
</feature>
<evidence type="ECO:0000313" key="3">
    <source>
        <dbReference type="EMBL" id="KXJ86787.1"/>
    </source>
</evidence>
<keyword evidence="4" id="KW-1185">Reference proteome</keyword>
<dbReference type="OrthoDB" id="5352317at2759"/>
<evidence type="ECO:0000256" key="1">
    <source>
        <dbReference type="SAM" id="MobiDB-lite"/>
    </source>
</evidence>
<sequence>MRRSPTPVAGPALLNLDCLLAAHLPTVAAAPSLTRDQLIAQQPYPILQRSDSSSSSISSVAVAVADDEQETWAIRNMSRVCSADDKLCEWTFIIDTGAPLPGDPEPAATYTARTAATVDDDGGGAEHHSPTERDAGGTVGDASSPAPATSATSSSSTTQLTTCTHLVPSMSDGTPASRATSTVVTRCGAFGVTSGWTRVAGDGSSTTGLEATTVADQDAGVLAPPSDGFTVLSVVDYARGVLVYPAYSDVEILAALEDGGDDAAAGGEGVVAVRRYRVEKIP</sequence>
<dbReference type="AlphaFoldDB" id="A0A136IPF3"/>
<feature type="signal peptide" evidence="2">
    <location>
        <begin position="1"/>
        <end position="29"/>
    </location>
</feature>
<accession>A0A136IPF3</accession>
<gene>
    <name evidence="3" type="ORF">Micbo1qcDRAFT_218997</name>
</gene>